<evidence type="ECO:0000256" key="2">
    <source>
        <dbReference type="ARBA" id="ARBA00022827"/>
    </source>
</evidence>
<sequence length="286" mass="31841">MEQIRPKPVSVWLPKTVEEAWQFKKQFGADSEYVAGGTLIQVKREKQGVVADHLISLQHIPLQHEINEDLEAQMLTIGAGVPLSECLQNPLLLKRAPFLLEAISSIGAPAIRNQGTVGGNIAYGIGDTLSVFLAIDAKVTTFSNAGYQTQSLEDYLFDRNPSILTTIHLPFMDQSRSAWSFKKIGRREAFIPSTVAIALYLKWNEANECEQARLIVAGGENNPHRLQSCEQRLIGALLKKTNLPQLKKQMRDEISLAGDEFTSKAYRVTVAANILHQELYDAIEEI</sequence>
<organism evidence="5 6">
    <name type="scientific">Alkalicoccobacillus murimartini</name>
    <dbReference type="NCBI Taxonomy" id="171685"/>
    <lineage>
        <taxon>Bacteria</taxon>
        <taxon>Bacillati</taxon>
        <taxon>Bacillota</taxon>
        <taxon>Bacilli</taxon>
        <taxon>Bacillales</taxon>
        <taxon>Bacillaceae</taxon>
        <taxon>Alkalicoccobacillus</taxon>
    </lineage>
</organism>
<keyword evidence="6" id="KW-1185">Reference proteome</keyword>
<accession>A0ABT9YFY9</accession>
<dbReference type="InterPro" id="IPR051312">
    <property type="entry name" value="Diverse_Substr_Oxidored"/>
</dbReference>
<dbReference type="SUPFAM" id="SSF56176">
    <property type="entry name" value="FAD-binding/transporter-associated domain-like"/>
    <property type="match status" value="1"/>
</dbReference>
<dbReference type="Gene3D" id="3.30.465.10">
    <property type="match status" value="1"/>
</dbReference>
<dbReference type="Pfam" id="PF00941">
    <property type="entry name" value="FAD_binding_5"/>
    <property type="match status" value="1"/>
</dbReference>
<dbReference type="RefSeq" id="WP_306981478.1">
    <property type="nucleotide sequence ID" value="NZ_JAUSUA010000002.1"/>
</dbReference>
<dbReference type="Proteomes" id="UP001225034">
    <property type="component" value="Unassembled WGS sequence"/>
</dbReference>
<dbReference type="InterPro" id="IPR005107">
    <property type="entry name" value="CO_DH_flav_C"/>
</dbReference>
<dbReference type="PROSITE" id="PS51387">
    <property type="entry name" value="FAD_PCMH"/>
    <property type="match status" value="1"/>
</dbReference>
<dbReference type="PANTHER" id="PTHR42659:SF2">
    <property type="entry name" value="XANTHINE DEHYDROGENASE SUBUNIT C-RELATED"/>
    <property type="match status" value="1"/>
</dbReference>
<dbReference type="SUPFAM" id="SSF55447">
    <property type="entry name" value="CO dehydrogenase flavoprotein C-terminal domain-like"/>
    <property type="match status" value="1"/>
</dbReference>
<dbReference type="InterPro" id="IPR016166">
    <property type="entry name" value="FAD-bd_PCMH"/>
</dbReference>
<keyword evidence="3" id="KW-0560">Oxidoreductase</keyword>
<dbReference type="InterPro" id="IPR002346">
    <property type="entry name" value="Mopterin_DH_FAD-bd"/>
</dbReference>
<dbReference type="InterPro" id="IPR036318">
    <property type="entry name" value="FAD-bd_PCMH-like_sf"/>
</dbReference>
<dbReference type="SMART" id="SM01092">
    <property type="entry name" value="CO_deh_flav_C"/>
    <property type="match status" value="1"/>
</dbReference>
<dbReference type="PANTHER" id="PTHR42659">
    <property type="entry name" value="XANTHINE DEHYDROGENASE SUBUNIT C-RELATED"/>
    <property type="match status" value="1"/>
</dbReference>
<dbReference type="InterPro" id="IPR036683">
    <property type="entry name" value="CO_DH_flav_C_dom_sf"/>
</dbReference>
<evidence type="ECO:0000256" key="3">
    <source>
        <dbReference type="ARBA" id="ARBA00023002"/>
    </source>
</evidence>
<dbReference type="InterPro" id="IPR016169">
    <property type="entry name" value="FAD-bd_PCMH_sub2"/>
</dbReference>
<keyword evidence="2" id="KW-0274">FAD</keyword>
<evidence type="ECO:0000313" key="6">
    <source>
        <dbReference type="Proteomes" id="UP001225034"/>
    </source>
</evidence>
<protein>
    <submittedName>
        <fullName evidence="5">Xanthine dehydrogenase C subunit</fullName>
    </submittedName>
</protein>
<proteinExistence type="predicted"/>
<dbReference type="Pfam" id="PF03450">
    <property type="entry name" value="CO_deh_flav_C"/>
    <property type="match status" value="1"/>
</dbReference>
<name>A0ABT9YFY9_9BACI</name>
<comment type="caution">
    <text evidence="5">The sequence shown here is derived from an EMBL/GenBank/DDBJ whole genome shotgun (WGS) entry which is preliminary data.</text>
</comment>
<gene>
    <name evidence="5" type="ORF">J2S05_001534</name>
</gene>
<dbReference type="Gene3D" id="3.30.390.50">
    <property type="entry name" value="CO dehydrogenase flavoprotein, C-terminal domain"/>
    <property type="match status" value="1"/>
</dbReference>
<keyword evidence="1" id="KW-0285">Flavoprotein</keyword>
<evidence type="ECO:0000256" key="1">
    <source>
        <dbReference type="ARBA" id="ARBA00022630"/>
    </source>
</evidence>
<reference evidence="5 6" key="1">
    <citation type="submission" date="2023-07" db="EMBL/GenBank/DDBJ databases">
        <title>Genomic Encyclopedia of Type Strains, Phase IV (KMG-IV): sequencing the most valuable type-strain genomes for metagenomic binning, comparative biology and taxonomic classification.</title>
        <authorList>
            <person name="Goeker M."/>
        </authorList>
    </citation>
    <scope>NUCLEOTIDE SEQUENCE [LARGE SCALE GENOMIC DNA]</scope>
    <source>
        <strain evidence="5 6">DSM 19154</strain>
    </source>
</reference>
<dbReference type="EMBL" id="JAUSUA010000002">
    <property type="protein sequence ID" value="MDQ0206735.1"/>
    <property type="molecule type" value="Genomic_DNA"/>
</dbReference>
<feature type="domain" description="FAD-binding PCMH-type" evidence="4">
    <location>
        <begin position="4"/>
        <end position="174"/>
    </location>
</feature>
<evidence type="ECO:0000259" key="4">
    <source>
        <dbReference type="PROSITE" id="PS51387"/>
    </source>
</evidence>
<evidence type="ECO:0000313" key="5">
    <source>
        <dbReference type="EMBL" id="MDQ0206735.1"/>
    </source>
</evidence>